<keyword evidence="3" id="KW-0067">ATP-binding</keyword>
<proteinExistence type="predicted"/>
<dbReference type="InterPro" id="IPR041682">
    <property type="entry name" value="AAA_14"/>
</dbReference>
<organism evidence="3 4">
    <name type="scientific">Trueperella pyogenes</name>
    <dbReference type="NCBI Taxonomy" id="1661"/>
    <lineage>
        <taxon>Bacteria</taxon>
        <taxon>Bacillati</taxon>
        <taxon>Actinomycetota</taxon>
        <taxon>Actinomycetes</taxon>
        <taxon>Actinomycetales</taxon>
        <taxon>Actinomycetaceae</taxon>
        <taxon>Trueperella</taxon>
    </lineage>
</organism>
<evidence type="ECO:0000313" key="3">
    <source>
        <dbReference type="EMBL" id="AZR06332.1"/>
    </source>
</evidence>
<evidence type="ECO:0000259" key="1">
    <source>
        <dbReference type="Pfam" id="PF13173"/>
    </source>
</evidence>
<reference evidence="3 4" key="1">
    <citation type="submission" date="2018-11" db="EMBL/GenBank/DDBJ databases">
        <title>Multidrug-resistant genes are associated with an 42-kb island TGI1 carrying a complex class 1 integron in a Trueperella pyogenes.</title>
        <authorList>
            <person name="Dong W."/>
        </authorList>
    </citation>
    <scope>NUCLEOTIDE SEQUENCE [LARGE SCALE GENOMIC DNA]</scope>
    <source>
        <strain evidence="3 4">TP4</strain>
    </source>
</reference>
<dbReference type="Pfam" id="PF13635">
    <property type="entry name" value="DUF4143"/>
    <property type="match status" value="1"/>
</dbReference>
<dbReference type="PANTHER" id="PTHR43566:SF2">
    <property type="entry name" value="DUF4143 DOMAIN-CONTAINING PROTEIN"/>
    <property type="match status" value="1"/>
</dbReference>
<sequence>MYLPRVLDCVVSRHLDGFGGVLIEGVRACGKTETGRHHAASEIALDSSSIGVRTALETDPSLVLEGETPRLIDEWQVEPLLWNDVRREIDARGKPGQFILTGSAVPADNERRHPGSHRIMKARMRPMTLHERGLGVSRVSLEGLFSGRAFETTLEPDIDIRDVLDQLVHGGWPGDLHKSASQAQDGLQAYIDEVISSDLARLDNEPRRDPIRMWELFRSLSRHVGTEVQYTTIAGDISATTPIAPETVVEYLNTLQRLFLLEYQDAWAPHIRSRYAVRTSPKIHFVDPALAAAALGVGVDRLLNDLETAGQWFESWIVQHLRVFAEPLRGRVLHYRDKSGREADAVVVLPDGSWGAVEVKLGQRQVQAGKDSLLKFADTINIDKTGAPAFLAVVTANGPTMRMGDGVITFPISSLAP</sequence>
<dbReference type="AlphaFoldDB" id="A0A380M9W4"/>
<accession>A0A380M9W4</accession>
<dbReference type="EMBL" id="CP033905">
    <property type="protein sequence ID" value="AZR06332.1"/>
    <property type="molecule type" value="Genomic_DNA"/>
</dbReference>
<keyword evidence="3" id="KW-0547">Nucleotide-binding</keyword>
<gene>
    <name evidence="3" type="ORF">EBQ10_02845</name>
</gene>
<protein>
    <submittedName>
        <fullName evidence="3">ATP-binding protein</fullName>
    </submittedName>
</protein>
<dbReference type="Pfam" id="PF13173">
    <property type="entry name" value="AAA_14"/>
    <property type="match status" value="1"/>
</dbReference>
<dbReference type="InterPro" id="IPR025420">
    <property type="entry name" value="DUF4143"/>
</dbReference>
<dbReference type="PANTHER" id="PTHR43566">
    <property type="entry name" value="CONSERVED PROTEIN"/>
    <property type="match status" value="1"/>
</dbReference>
<dbReference type="GO" id="GO:0005524">
    <property type="term" value="F:ATP binding"/>
    <property type="evidence" value="ECO:0007669"/>
    <property type="project" value="UniProtKB-KW"/>
</dbReference>
<dbReference type="RefSeq" id="WP_024964379.1">
    <property type="nucleotide sequence ID" value="NZ_CP033905.1"/>
</dbReference>
<feature type="domain" description="AAA" evidence="1">
    <location>
        <begin position="21"/>
        <end position="131"/>
    </location>
</feature>
<evidence type="ECO:0000259" key="2">
    <source>
        <dbReference type="Pfam" id="PF13635"/>
    </source>
</evidence>
<evidence type="ECO:0000313" key="4">
    <source>
        <dbReference type="Proteomes" id="UP000275951"/>
    </source>
</evidence>
<feature type="domain" description="DUF4143" evidence="2">
    <location>
        <begin position="198"/>
        <end position="361"/>
    </location>
</feature>
<name>A0A380M9W4_9ACTO</name>
<dbReference type="Proteomes" id="UP000275951">
    <property type="component" value="Chromosome"/>
</dbReference>